<feature type="domain" description="PBP" evidence="2">
    <location>
        <begin position="36"/>
        <end position="215"/>
    </location>
</feature>
<evidence type="ECO:0000259" key="2">
    <source>
        <dbReference type="Pfam" id="PF12849"/>
    </source>
</evidence>
<proteinExistence type="predicted"/>
<reference evidence="3 4" key="1">
    <citation type="submission" date="2015-02" db="EMBL/GenBank/DDBJ databases">
        <title>Single-cell genomics of uncultivated deep-branching MTB reveals a conserved set of magnetosome genes.</title>
        <authorList>
            <person name="Kolinko S."/>
            <person name="Richter M."/>
            <person name="Glockner F.O."/>
            <person name="Brachmann A."/>
            <person name="Schuler D."/>
        </authorList>
    </citation>
    <scope>NUCLEOTIDE SEQUENCE [LARGE SCALE GENOMIC DNA]</scope>
    <source>
        <strain evidence="3">SKK-01</strain>
    </source>
</reference>
<dbReference type="InterPro" id="IPR050811">
    <property type="entry name" value="Phosphate_ABC_transporter"/>
</dbReference>
<organism evidence="3 4">
    <name type="scientific">Candidatus Omnitrophus magneticus</name>
    <dbReference type="NCBI Taxonomy" id="1609969"/>
    <lineage>
        <taxon>Bacteria</taxon>
        <taxon>Pseudomonadati</taxon>
        <taxon>Candidatus Omnitrophota</taxon>
        <taxon>Candidatus Omnitrophus</taxon>
    </lineage>
</organism>
<gene>
    <name evidence="3" type="ORF">OMAG_002866</name>
</gene>
<dbReference type="InterPro" id="IPR024370">
    <property type="entry name" value="PBP_domain"/>
</dbReference>
<dbReference type="SUPFAM" id="SSF53850">
    <property type="entry name" value="Periplasmic binding protein-like II"/>
    <property type="match status" value="1"/>
</dbReference>
<dbReference type="Gene3D" id="3.40.190.10">
    <property type="entry name" value="Periplasmic binding protein-like II"/>
    <property type="match status" value="2"/>
</dbReference>
<evidence type="ECO:0000313" key="3">
    <source>
        <dbReference type="EMBL" id="KJJ83266.1"/>
    </source>
</evidence>
<dbReference type="PANTHER" id="PTHR30570">
    <property type="entry name" value="PERIPLASMIC PHOSPHATE BINDING COMPONENT OF PHOSPHATE ABC TRANSPORTER"/>
    <property type="match status" value="1"/>
</dbReference>
<dbReference type="AlphaFoldDB" id="A0A0F0CP25"/>
<keyword evidence="1" id="KW-0732">Signal</keyword>
<name>A0A0F0CP25_9BACT</name>
<dbReference type="PANTHER" id="PTHR30570:SF1">
    <property type="entry name" value="PHOSPHATE-BINDING PROTEIN PSTS"/>
    <property type="match status" value="1"/>
</dbReference>
<comment type="caution">
    <text evidence="3">The sequence shown here is derived from an EMBL/GenBank/DDBJ whole genome shotgun (WGS) entry which is preliminary data.</text>
</comment>
<dbReference type="EMBL" id="JYNY01000631">
    <property type="protein sequence ID" value="KJJ83266.1"/>
    <property type="molecule type" value="Genomic_DNA"/>
</dbReference>
<accession>A0A0F0CP25</accession>
<sequence>MNNNIIYLYKTTKQYLCLTVIAVMCLLTSDDTAFSEELTIEGSNTFCKRVLNTTRSAIKQATGIQVTVNPTSTSDCIMKLIKEKRDYCASSVHLDYILRKGNIDNKGYQEHFIANYEVVPIVNKNNPVENLTWKQISAIAKGDTRNWKDVGGSDMEIYVFTYNDDEWTRQMFEEIVMNKDSFTGKAKILDSDKQMVSAVSSIKGAFGIISKRFVMHHPESTMILKTDEISQPLSLITRGNPSNSLQSIIQFLKTPKARALFD</sequence>
<evidence type="ECO:0000313" key="4">
    <source>
        <dbReference type="Proteomes" id="UP000033428"/>
    </source>
</evidence>
<keyword evidence="4" id="KW-1185">Reference proteome</keyword>
<evidence type="ECO:0000256" key="1">
    <source>
        <dbReference type="ARBA" id="ARBA00022729"/>
    </source>
</evidence>
<dbReference type="Pfam" id="PF12849">
    <property type="entry name" value="PBP_like_2"/>
    <property type="match status" value="1"/>
</dbReference>
<dbReference type="Proteomes" id="UP000033428">
    <property type="component" value="Unassembled WGS sequence"/>
</dbReference>
<protein>
    <submittedName>
        <fullName evidence="3">Phosphate ABC transporter substrate-binding protein</fullName>
    </submittedName>
</protein>